<feature type="domain" description="Fibrinogen C-terminal" evidence="1">
    <location>
        <begin position="1"/>
        <end position="217"/>
    </location>
</feature>
<evidence type="ECO:0000259" key="1">
    <source>
        <dbReference type="PROSITE" id="PS51406"/>
    </source>
</evidence>
<dbReference type="SMART" id="SM00186">
    <property type="entry name" value="FBG"/>
    <property type="match status" value="1"/>
</dbReference>
<dbReference type="InterPro" id="IPR002181">
    <property type="entry name" value="Fibrinogen_a/b/g_C_dom"/>
</dbReference>
<dbReference type="PROSITE" id="PS51406">
    <property type="entry name" value="FIBRINOGEN_C_2"/>
    <property type="match status" value="1"/>
</dbReference>
<dbReference type="InterPro" id="IPR050373">
    <property type="entry name" value="Fibrinogen_C-term_domain"/>
</dbReference>
<dbReference type="PANTHER" id="PTHR19143">
    <property type="entry name" value="FIBRINOGEN/TENASCIN/ANGIOPOEITIN"/>
    <property type="match status" value="1"/>
</dbReference>
<comment type="caution">
    <text evidence="2">The sequence shown here is derived from an EMBL/GenBank/DDBJ whole genome shotgun (WGS) entry which is preliminary data.</text>
</comment>
<dbReference type="AlphaFoldDB" id="A0A2G8LNJ7"/>
<name>A0A2G8LNJ7_STIJA</name>
<protein>
    <submittedName>
        <fullName evidence="2">Tenascin</fullName>
    </submittedName>
</protein>
<dbReference type="SUPFAM" id="SSF56496">
    <property type="entry name" value="Fibrinogen C-terminal domain-like"/>
    <property type="match status" value="1"/>
</dbReference>
<gene>
    <name evidence="2" type="ORF">BSL78_01304</name>
</gene>
<dbReference type="InterPro" id="IPR036056">
    <property type="entry name" value="Fibrinogen-like_C"/>
</dbReference>
<dbReference type="OrthoDB" id="6145874at2759"/>
<dbReference type="GO" id="GO:0005615">
    <property type="term" value="C:extracellular space"/>
    <property type="evidence" value="ECO:0007669"/>
    <property type="project" value="TreeGrafter"/>
</dbReference>
<accession>A0A2G8LNJ7</accession>
<dbReference type="InterPro" id="IPR014716">
    <property type="entry name" value="Fibrinogen_a/b/g_C_1"/>
</dbReference>
<keyword evidence="3" id="KW-1185">Reference proteome</keyword>
<evidence type="ECO:0000313" key="2">
    <source>
        <dbReference type="EMBL" id="PIK61750.1"/>
    </source>
</evidence>
<sequence>MPTGWHGLPFNVSCKMENGGGWTVLQRRTDGSTSFYQNWTAYKEGFGDSKNLWLGNEKLHYLTNQRNYKLRFDITTSSGSAKYAEYAEFQIESESNNYKMNKLGSTVDIQSHPFRGYYFNHSRGKQFSTHDRDNDGCGNFNCAEKHISGWWHSNKWCSSCRSNGCCHQFQYSSRCKSTCTAHNLNGVYNGGNGEGIFSSCKTYCNIQYVEMKILPSS</sequence>
<reference evidence="2 3" key="1">
    <citation type="journal article" date="2017" name="PLoS Biol.">
        <title>The sea cucumber genome provides insights into morphological evolution and visceral regeneration.</title>
        <authorList>
            <person name="Zhang X."/>
            <person name="Sun L."/>
            <person name="Yuan J."/>
            <person name="Sun Y."/>
            <person name="Gao Y."/>
            <person name="Zhang L."/>
            <person name="Li S."/>
            <person name="Dai H."/>
            <person name="Hamel J.F."/>
            <person name="Liu C."/>
            <person name="Yu Y."/>
            <person name="Liu S."/>
            <person name="Lin W."/>
            <person name="Guo K."/>
            <person name="Jin S."/>
            <person name="Xu P."/>
            <person name="Storey K.B."/>
            <person name="Huan P."/>
            <person name="Zhang T."/>
            <person name="Zhou Y."/>
            <person name="Zhang J."/>
            <person name="Lin C."/>
            <person name="Li X."/>
            <person name="Xing L."/>
            <person name="Huo D."/>
            <person name="Sun M."/>
            <person name="Wang L."/>
            <person name="Mercier A."/>
            <person name="Li F."/>
            <person name="Yang H."/>
            <person name="Xiang J."/>
        </authorList>
    </citation>
    <scope>NUCLEOTIDE SEQUENCE [LARGE SCALE GENOMIC DNA]</scope>
    <source>
        <strain evidence="2">Shaxun</strain>
        <tissue evidence="2">Muscle</tissue>
    </source>
</reference>
<evidence type="ECO:0000313" key="3">
    <source>
        <dbReference type="Proteomes" id="UP000230750"/>
    </source>
</evidence>
<dbReference type="EMBL" id="MRZV01000025">
    <property type="protein sequence ID" value="PIK61750.1"/>
    <property type="molecule type" value="Genomic_DNA"/>
</dbReference>
<dbReference type="Proteomes" id="UP000230750">
    <property type="component" value="Unassembled WGS sequence"/>
</dbReference>
<dbReference type="Pfam" id="PF00147">
    <property type="entry name" value="Fibrinogen_C"/>
    <property type="match status" value="1"/>
</dbReference>
<organism evidence="2 3">
    <name type="scientific">Stichopus japonicus</name>
    <name type="common">Sea cucumber</name>
    <dbReference type="NCBI Taxonomy" id="307972"/>
    <lineage>
        <taxon>Eukaryota</taxon>
        <taxon>Metazoa</taxon>
        <taxon>Echinodermata</taxon>
        <taxon>Eleutherozoa</taxon>
        <taxon>Echinozoa</taxon>
        <taxon>Holothuroidea</taxon>
        <taxon>Aspidochirotacea</taxon>
        <taxon>Aspidochirotida</taxon>
        <taxon>Stichopodidae</taxon>
        <taxon>Apostichopus</taxon>
    </lineage>
</organism>
<dbReference type="Gene3D" id="3.90.215.10">
    <property type="entry name" value="Gamma Fibrinogen, chain A, domain 1"/>
    <property type="match status" value="1"/>
</dbReference>
<dbReference type="PANTHER" id="PTHR19143:SF327">
    <property type="entry name" value="FI21813P1-RELATED"/>
    <property type="match status" value="1"/>
</dbReference>
<proteinExistence type="predicted"/>